<dbReference type="PANTHER" id="PTHR10459">
    <property type="entry name" value="DNA LIGASE"/>
    <property type="match status" value="1"/>
</dbReference>
<dbReference type="EC" id="2.4.2.30" evidence="1"/>
<evidence type="ECO:0000313" key="7">
    <source>
        <dbReference type="EMBL" id="KAF9929140.1"/>
    </source>
</evidence>
<dbReference type="Pfam" id="PF14200">
    <property type="entry name" value="RicinB_lectin_2"/>
    <property type="match status" value="1"/>
</dbReference>
<feature type="non-terminal residue" evidence="7">
    <location>
        <position position="1131"/>
    </location>
</feature>
<dbReference type="EMBL" id="JAAAHW010010199">
    <property type="protein sequence ID" value="KAF9929140.1"/>
    <property type="molecule type" value="Genomic_DNA"/>
</dbReference>
<comment type="caution">
    <text evidence="7">The sequence shown here is derived from an EMBL/GenBank/DDBJ whole genome shotgun (WGS) entry which is preliminary data.</text>
</comment>
<evidence type="ECO:0000256" key="3">
    <source>
        <dbReference type="ARBA" id="ARBA00022679"/>
    </source>
</evidence>
<dbReference type="Gene3D" id="2.80.10.50">
    <property type="match status" value="4"/>
</dbReference>
<dbReference type="SMART" id="SM00458">
    <property type="entry name" value="RICIN"/>
    <property type="match status" value="3"/>
</dbReference>
<protein>
    <recommendedName>
        <fullName evidence="1">NAD(+) ADP-ribosyltransferase</fullName>
        <ecNumber evidence="1">2.4.2.30</ecNumber>
    </recommendedName>
</protein>
<feature type="domain" description="Ricin B lectin" evidence="6">
    <location>
        <begin position="230"/>
        <end position="366"/>
    </location>
</feature>
<name>A0A9P6IKT7_9FUNG</name>
<dbReference type="GO" id="GO:1990404">
    <property type="term" value="F:NAD+-protein mono-ADP-ribosyltransferase activity"/>
    <property type="evidence" value="ECO:0007669"/>
    <property type="project" value="TreeGrafter"/>
</dbReference>
<keyword evidence="4" id="KW-0520">NAD</keyword>
<sequence>NLELAQTTWLKSSRGVTRGTSSYDEGLEVAQVTVHTEFPVDKWFYIKSKASNFVLDVEHGFFRDHTKPGAILELNGQKLHASAKKHALLELQLWRFEDGFIINRRTGLALDAADGSLKPGTRLIQWTRKSTDNDNQQWAVTDGFIHLKSNAGLVLDVDGDGTRDGARIALNEHKDKKNLDQRWTFEAVTFSWLKRERSIGAEGDLELLKEFEASNLARVVDHRTPPVDCWFYLRSGISDLVLEVEHGREISHLKSGTHIQLAHQKLKSGKHSHALLELQLWRFQDGYFINRRSGLVLAVDSIEANAKLIQTTLTNSPNQRWVIEDGVIRLAARKEFALFLSYGRLGSRAFIRQVRQGETIQKWSFGEVHFSWLTLERIETEPLEGEFDTTKEITEITYLKKEKAQIRKLDKFSSACYFFLRTSNGYVIDIEHGFGKNHMKVGAYATIHPQTTAASANQHAILDIQLWMHKDGYLINKRTGLALTIERDVKEGARLIQGLPKDSIKWSIENGIIFPEQHTHLALNVRDGQVILVERTTATTLSIYGVGLSWLVFKPEVILLEFEQSEDYQFYEEFEEIVLRSSATANELIEYAKTEQYLVAPQEAWFYLVAGNKVASIDATYLLDHDAAGATIELVVQKRFSSAERHALVDLQLWKLEGSYLINRFTGHYLTVADNDTLILDGKHSDASRQQWQFSEDGSLSLISNSSKVVDFVNDKAVLVERSNGKTVWLYDAVKFSWLTGLETEATYDISAQLEGPFDNVEDATRAFQDIFKSKIGVEWTQRETATTSGGTWTTVEFEYDVVTIEDDSSSKHTHDLSQSASQPLVDAICPISKHATIYKDADNYHVTLTQKSTGVIYVAQLLYNIDTQTYYVYLRWGDSDYTLDGPYETVDIAKQQFQKKYVEIFGVSWEERNVQNVEWQTVQHTFETTDDYVTYESSDDEDQEEDTRTKDSGLILKESVTKDNAGVIITEITKTTLVATKPALSEKTSWFRKAAGAAAGAAMGAVALSQIDGVWKCKQKVVNTRKTPVDQAFPNAEKSIVYFDVDESEEVYEAILVDKATNVKHVTQLIFDTEDQAYYVYYRYGETNYTIDGPHDTLESAKIAFQDNYKETFEVEWKERKTAPSDKWAY</sequence>
<feature type="non-terminal residue" evidence="7">
    <location>
        <position position="1"/>
    </location>
</feature>
<keyword evidence="2" id="KW-0328">Glycosyltransferase</keyword>
<comment type="catalytic activity">
    <reaction evidence="5">
        <text>NAD(+) + (ADP-D-ribosyl)n-acceptor = nicotinamide + (ADP-D-ribosyl)n+1-acceptor + H(+).</text>
        <dbReference type="EC" id="2.4.2.30"/>
    </reaction>
</comment>
<dbReference type="InterPro" id="IPR050800">
    <property type="entry name" value="ARTD/PARP"/>
</dbReference>
<evidence type="ECO:0000256" key="1">
    <source>
        <dbReference type="ARBA" id="ARBA00012020"/>
    </source>
</evidence>
<dbReference type="PANTHER" id="PTHR10459:SF60">
    <property type="entry name" value="POLY [ADP-RIBOSE] POLYMERASE 2"/>
    <property type="match status" value="1"/>
</dbReference>
<dbReference type="InterPro" id="IPR000772">
    <property type="entry name" value="Ricin_B_lectin"/>
</dbReference>
<proteinExistence type="predicted"/>
<reference evidence="7" key="1">
    <citation type="journal article" date="2020" name="Fungal Divers.">
        <title>Resolving the Mortierellaceae phylogeny through synthesis of multi-gene phylogenetics and phylogenomics.</title>
        <authorList>
            <person name="Vandepol N."/>
            <person name="Liber J."/>
            <person name="Desiro A."/>
            <person name="Na H."/>
            <person name="Kennedy M."/>
            <person name="Barry K."/>
            <person name="Grigoriev I.V."/>
            <person name="Miller A.N."/>
            <person name="O'Donnell K."/>
            <person name="Stajich J.E."/>
            <person name="Bonito G."/>
        </authorList>
    </citation>
    <scope>NUCLEOTIDE SEQUENCE</scope>
    <source>
        <strain evidence="7">MES-2147</strain>
    </source>
</reference>
<evidence type="ECO:0000313" key="8">
    <source>
        <dbReference type="Proteomes" id="UP000749646"/>
    </source>
</evidence>
<dbReference type="InterPro" id="IPR036930">
    <property type="entry name" value="WGR_dom_sf"/>
</dbReference>
<evidence type="ECO:0000259" key="6">
    <source>
        <dbReference type="SMART" id="SM00458"/>
    </source>
</evidence>
<dbReference type="PROSITE" id="PS50231">
    <property type="entry name" value="RICIN_B_LECTIN"/>
    <property type="match status" value="1"/>
</dbReference>
<dbReference type="Proteomes" id="UP000749646">
    <property type="component" value="Unassembled WGS sequence"/>
</dbReference>
<dbReference type="OrthoDB" id="9895617at2759"/>
<keyword evidence="8" id="KW-1185">Reference proteome</keyword>
<dbReference type="GO" id="GO:0070212">
    <property type="term" value="P:protein poly-ADP-ribosylation"/>
    <property type="evidence" value="ECO:0007669"/>
    <property type="project" value="TreeGrafter"/>
</dbReference>
<gene>
    <name evidence="7" type="ORF">BGZ65_005935</name>
</gene>
<feature type="domain" description="Ricin B lectin" evidence="6">
    <location>
        <begin position="657"/>
        <end position="783"/>
    </location>
</feature>
<dbReference type="GO" id="GO:0003950">
    <property type="term" value="F:NAD+ poly-ADP-ribosyltransferase activity"/>
    <property type="evidence" value="ECO:0007669"/>
    <property type="project" value="UniProtKB-EC"/>
</dbReference>
<evidence type="ECO:0000256" key="2">
    <source>
        <dbReference type="ARBA" id="ARBA00022676"/>
    </source>
</evidence>
<dbReference type="InterPro" id="IPR035992">
    <property type="entry name" value="Ricin_B-like_lectins"/>
</dbReference>
<dbReference type="CDD" id="cd23454">
    <property type="entry name" value="beta-trefoil_Ricin_GllA-1"/>
    <property type="match status" value="1"/>
</dbReference>
<keyword evidence="3" id="KW-0808">Transferase</keyword>
<dbReference type="GO" id="GO:0005730">
    <property type="term" value="C:nucleolus"/>
    <property type="evidence" value="ECO:0007669"/>
    <property type="project" value="TreeGrafter"/>
</dbReference>
<evidence type="ECO:0000256" key="4">
    <source>
        <dbReference type="ARBA" id="ARBA00023027"/>
    </source>
</evidence>
<dbReference type="SUPFAM" id="SSF142921">
    <property type="entry name" value="WGR domain-like"/>
    <property type="match status" value="2"/>
</dbReference>
<dbReference type="AlphaFoldDB" id="A0A9P6IKT7"/>
<feature type="domain" description="Ricin B lectin" evidence="6">
    <location>
        <begin position="42"/>
        <end position="186"/>
    </location>
</feature>
<organism evidence="7 8">
    <name type="scientific">Modicella reniformis</name>
    <dbReference type="NCBI Taxonomy" id="1440133"/>
    <lineage>
        <taxon>Eukaryota</taxon>
        <taxon>Fungi</taxon>
        <taxon>Fungi incertae sedis</taxon>
        <taxon>Mucoromycota</taxon>
        <taxon>Mortierellomycotina</taxon>
        <taxon>Mortierellomycetes</taxon>
        <taxon>Mortierellales</taxon>
        <taxon>Mortierellaceae</taxon>
        <taxon>Modicella</taxon>
    </lineage>
</organism>
<dbReference type="SUPFAM" id="SSF50370">
    <property type="entry name" value="Ricin B-like lectins"/>
    <property type="match status" value="3"/>
</dbReference>
<dbReference type="GO" id="GO:0006302">
    <property type="term" value="P:double-strand break repair"/>
    <property type="evidence" value="ECO:0007669"/>
    <property type="project" value="TreeGrafter"/>
</dbReference>
<evidence type="ECO:0000256" key="5">
    <source>
        <dbReference type="ARBA" id="ARBA00033987"/>
    </source>
</evidence>
<accession>A0A9P6IKT7</accession>